<keyword evidence="2" id="KW-1185">Reference proteome</keyword>
<accession>A0A238VKB6</accession>
<protein>
    <submittedName>
        <fullName evidence="1">Uncharacterized protein</fullName>
    </submittedName>
</protein>
<name>A0A238VKB6_9FLAO</name>
<dbReference type="OrthoDB" id="982596at2"/>
<dbReference type="EMBL" id="FZNX01000001">
    <property type="protein sequence ID" value="SNR34624.1"/>
    <property type="molecule type" value="Genomic_DNA"/>
</dbReference>
<dbReference type="Proteomes" id="UP000198412">
    <property type="component" value="Unassembled WGS sequence"/>
</dbReference>
<reference evidence="2" key="1">
    <citation type="submission" date="2017-06" db="EMBL/GenBank/DDBJ databases">
        <authorList>
            <person name="Varghese N."/>
            <person name="Submissions S."/>
        </authorList>
    </citation>
    <scope>NUCLEOTIDE SEQUENCE [LARGE SCALE GENOMIC DNA]</scope>
    <source>
        <strain evidence="2">DSM 27993</strain>
    </source>
</reference>
<proteinExistence type="predicted"/>
<dbReference type="RefSeq" id="WP_089376951.1">
    <property type="nucleotide sequence ID" value="NZ_FZNX01000001.1"/>
</dbReference>
<organism evidence="1 2">
    <name type="scientific">Lutibacter flavus</name>
    <dbReference type="NCBI Taxonomy" id="691689"/>
    <lineage>
        <taxon>Bacteria</taxon>
        <taxon>Pseudomonadati</taxon>
        <taxon>Bacteroidota</taxon>
        <taxon>Flavobacteriia</taxon>
        <taxon>Flavobacteriales</taxon>
        <taxon>Flavobacteriaceae</taxon>
        <taxon>Lutibacter</taxon>
    </lineage>
</organism>
<evidence type="ECO:0000313" key="2">
    <source>
        <dbReference type="Proteomes" id="UP000198412"/>
    </source>
</evidence>
<gene>
    <name evidence="1" type="ORF">SAMN04488111_0618</name>
</gene>
<dbReference type="AlphaFoldDB" id="A0A238VKB6"/>
<sequence length="96" mass="11515">MWNSEQKNIWQDIKNTWNEQPQSEKINIQVSQLINEFKSKVSQFEKDSINSDIATLKLNWAKTKRNNVSQFEKDSIKKDINIISEFIKKVINRFKR</sequence>
<evidence type="ECO:0000313" key="1">
    <source>
        <dbReference type="EMBL" id="SNR34624.1"/>
    </source>
</evidence>